<reference evidence="2 3" key="1">
    <citation type="journal article" date="2013" name="Genome Announc.">
        <title>Draft Genome Sequence of Pseudomonas fluorescens LMG 5329, a White Line-Inducing Principle-Producing Bioindicator for the Mushroom Pathogen Pseudomonas tolaasii.</title>
        <authorList>
            <person name="Ghequire M.G."/>
            <person name="Rokni-Zadeh H."/>
            <person name="Zarrineh P."/>
            <person name="De Mot R."/>
        </authorList>
    </citation>
    <scope>NUCLEOTIDE SEQUENCE [LARGE SCALE GENOMIC DNA]</scope>
    <source>
        <strain evidence="2 3">LMG 5329</strain>
    </source>
</reference>
<comment type="caution">
    <text evidence="2">The sequence shown here is derived from an EMBL/GenBank/DDBJ whole genome shotgun (WGS) entry which is preliminary data.</text>
</comment>
<keyword evidence="1" id="KW-1133">Transmembrane helix</keyword>
<protein>
    <submittedName>
        <fullName evidence="2">Uncharacterized protein</fullName>
    </submittedName>
</protein>
<name>A0A0A1Z0Q4_PSEFL</name>
<gene>
    <name evidence="2" type="ORF">K814_0119345</name>
</gene>
<dbReference type="AlphaFoldDB" id="A0A0A1Z0Q4"/>
<dbReference type="OrthoDB" id="5780266at2"/>
<sequence>MSPNTISPIKSLRWYYSVSLKMARIVPGYTLTLIALTLASQMTLLAASFLPLKAILLIGSPDIPAYFPETLKVLGRDTLFLILSCSTAIAYFLHLTSEKLIKTLTDAGSQSLLANSSKMVLFQEQTFVANRAYLRFTRSLASVVFVAFTIFLLGLLYNDLMLAIILLWTALIAGYFLTQATQKTLHKKIQNVINETPSTVASLCFLAAFGFMAYDFLDDDPPQVFAALISLLLTRQLMQRVALLLQDTTQLFAQKLQVSALFFHSHKIPAHTPPDNDGFWEYFGEETKIPLIESLLSSVTGDTYTVSSVLWHQVGVHDVAAFEVSAKKQPGSSTRQFLIKIFNTNRSTFAINEATLFAHSNPEHLPTLPFIGAVIMGRFHCHLFEWDSIKKCDPLNTKEPTRQALKRLMCTSPGVDLFKLFSRSHPLIWERLSAQSLHSFSVASNMTCYASSLKAFLDDRANILGLIKGIPLQVANFDIGKDHLLENSSGEIIVSHWGLWSLEPVGAGWPTSPKELERLPFLFEEVKTTRGDMAHISFSLFKLSVLLCALDRFLIRQHFIYAAQLLPDIMNTYHQLTMPVAQETLQCPVSP</sequence>
<dbReference type="Proteomes" id="UP000030060">
    <property type="component" value="Unassembled WGS sequence"/>
</dbReference>
<feature type="transmembrane region" description="Helical" evidence="1">
    <location>
        <begin position="199"/>
        <end position="217"/>
    </location>
</feature>
<keyword evidence="1" id="KW-0472">Membrane</keyword>
<feature type="transmembrane region" description="Helical" evidence="1">
    <location>
        <begin position="160"/>
        <end position="178"/>
    </location>
</feature>
<accession>A0A0A1Z0Q4</accession>
<evidence type="ECO:0000256" key="1">
    <source>
        <dbReference type="SAM" id="Phobius"/>
    </source>
</evidence>
<feature type="transmembrane region" description="Helical" evidence="1">
    <location>
        <begin position="78"/>
        <end position="95"/>
    </location>
</feature>
<keyword evidence="1" id="KW-0812">Transmembrane</keyword>
<feature type="transmembrane region" description="Helical" evidence="1">
    <location>
        <begin position="136"/>
        <end position="154"/>
    </location>
</feature>
<organism evidence="2 3">
    <name type="scientific">Pseudomonas fluorescens LMG 5329</name>
    <dbReference type="NCBI Taxonomy" id="1324332"/>
    <lineage>
        <taxon>Bacteria</taxon>
        <taxon>Pseudomonadati</taxon>
        <taxon>Pseudomonadota</taxon>
        <taxon>Gammaproteobacteria</taxon>
        <taxon>Pseudomonadales</taxon>
        <taxon>Pseudomonadaceae</taxon>
        <taxon>Pseudomonas</taxon>
    </lineage>
</organism>
<proteinExistence type="predicted"/>
<dbReference type="EMBL" id="ASGY01000144">
    <property type="protein sequence ID" value="KGE66302.1"/>
    <property type="molecule type" value="Genomic_DNA"/>
</dbReference>
<dbReference type="RefSeq" id="WP_038847995.1">
    <property type="nucleotide sequence ID" value="NZ_ASGY01000144.1"/>
</dbReference>
<evidence type="ECO:0000313" key="2">
    <source>
        <dbReference type="EMBL" id="KGE66302.1"/>
    </source>
</evidence>
<feature type="transmembrane region" description="Helical" evidence="1">
    <location>
        <begin position="31"/>
        <end position="58"/>
    </location>
</feature>
<evidence type="ECO:0000313" key="3">
    <source>
        <dbReference type="Proteomes" id="UP000030060"/>
    </source>
</evidence>